<protein>
    <submittedName>
        <fullName evidence="2">Uncharacterized protein</fullName>
    </submittedName>
</protein>
<organism evidence="2 3">
    <name type="scientific">Allacma fusca</name>
    <dbReference type="NCBI Taxonomy" id="39272"/>
    <lineage>
        <taxon>Eukaryota</taxon>
        <taxon>Metazoa</taxon>
        <taxon>Ecdysozoa</taxon>
        <taxon>Arthropoda</taxon>
        <taxon>Hexapoda</taxon>
        <taxon>Collembola</taxon>
        <taxon>Symphypleona</taxon>
        <taxon>Sminthuridae</taxon>
        <taxon>Allacma</taxon>
    </lineage>
</organism>
<proteinExistence type="predicted"/>
<name>A0A8J2KZN1_9HEXA</name>
<evidence type="ECO:0000313" key="3">
    <source>
        <dbReference type="Proteomes" id="UP000708208"/>
    </source>
</evidence>
<comment type="caution">
    <text evidence="2">The sequence shown here is derived from an EMBL/GenBank/DDBJ whole genome shotgun (WGS) entry which is preliminary data.</text>
</comment>
<feature type="non-terminal residue" evidence="2">
    <location>
        <position position="1"/>
    </location>
</feature>
<gene>
    <name evidence="2" type="ORF">AFUS01_LOCUS36332</name>
</gene>
<accession>A0A8J2KZN1</accession>
<evidence type="ECO:0000256" key="1">
    <source>
        <dbReference type="SAM" id="Phobius"/>
    </source>
</evidence>
<evidence type="ECO:0000313" key="2">
    <source>
        <dbReference type="EMBL" id="CAG7826269.1"/>
    </source>
</evidence>
<keyword evidence="1" id="KW-1133">Transmembrane helix</keyword>
<keyword evidence="1" id="KW-0812">Transmembrane</keyword>
<keyword evidence="3" id="KW-1185">Reference proteome</keyword>
<feature type="transmembrane region" description="Helical" evidence="1">
    <location>
        <begin position="43"/>
        <end position="64"/>
    </location>
</feature>
<dbReference type="EMBL" id="CAJVCH010539213">
    <property type="protein sequence ID" value="CAG7826269.1"/>
    <property type="molecule type" value="Genomic_DNA"/>
</dbReference>
<sequence length="71" mass="7788">REEEERAIAVFPDSIEDFGVEETTPGIIEEDSKAFEKNETNSTVMGCSVTGTAAFIFFVTLSTISNLNGYM</sequence>
<dbReference type="AlphaFoldDB" id="A0A8J2KZN1"/>
<keyword evidence="1" id="KW-0472">Membrane</keyword>
<reference evidence="2" key="1">
    <citation type="submission" date="2021-06" db="EMBL/GenBank/DDBJ databases">
        <authorList>
            <person name="Hodson N. C."/>
            <person name="Mongue J. A."/>
            <person name="Jaron S. K."/>
        </authorList>
    </citation>
    <scope>NUCLEOTIDE SEQUENCE</scope>
</reference>
<dbReference type="Proteomes" id="UP000708208">
    <property type="component" value="Unassembled WGS sequence"/>
</dbReference>